<keyword evidence="8" id="KW-1185">Reference proteome</keyword>
<evidence type="ECO:0000256" key="1">
    <source>
        <dbReference type="ARBA" id="ARBA00010940"/>
    </source>
</evidence>
<evidence type="ECO:0000313" key="8">
    <source>
        <dbReference type="Proteomes" id="UP000095285"/>
    </source>
</evidence>
<dbReference type="WBParaSite" id="EN70_8844">
    <property type="protein sequence ID" value="EN70_8844"/>
    <property type="gene ID" value="EN70_8844"/>
</dbReference>
<dbReference type="Proteomes" id="UP000095285">
    <property type="component" value="Unassembled WGS sequence"/>
</dbReference>
<proteinExistence type="inferred from homology"/>
<keyword evidence="4 5" id="KW-0804">Transcription</keyword>
<gene>
    <name evidence="9" type="primary">LOAG_07147</name>
</gene>
<feature type="region of interest" description="Disordered" evidence="6">
    <location>
        <begin position="131"/>
        <end position="320"/>
    </location>
</feature>
<feature type="compositionally biased region" description="Basic and acidic residues" evidence="6">
    <location>
        <begin position="144"/>
        <end position="158"/>
    </location>
</feature>
<dbReference type="Pfam" id="PF02319">
    <property type="entry name" value="WHD_E2F_TDP"/>
    <property type="match status" value="2"/>
</dbReference>
<feature type="compositionally biased region" description="Basic and acidic residues" evidence="6">
    <location>
        <begin position="619"/>
        <end position="629"/>
    </location>
</feature>
<dbReference type="SUPFAM" id="SSF46785">
    <property type="entry name" value="Winged helix' DNA-binding domain"/>
    <property type="match status" value="2"/>
</dbReference>
<organism evidence="8 9">
    <name type="scientific">Loa loa</name>
    <name type="common">Eye worm</name>
    <name type="synonym">Filaria loa</name>
    <dbReference type="NCBI Taxonomy" id="7209"/>
    <lineage>
        <taxon>Eukaryota</taxon>
        <taxon>Metazoa</taxon>
        <taxon>Ecdysozoa</taxon>
        <taxon>Nematoda</taxon>
        <taxon>Chromadorea</taxon>
        <taxon>Rhabditida</taxon>
        <taxon>Spirurina</taxon>
        <taxon>Spiruromorpha</taxon>
        <taxon>Filarioidea</taxon>
        <taxon>Onchocercidae</taxon>
        <taxon>Loa</taxon>
    </lineage>
</organism>
<feature type="compositionally biased region" description="Basic and acidic residues" evidence="6">
    <location>
        <begin position="304"/>
        <end position="314"/>
    </location>
</feature>
<dbReference type="InterPro" id="IPR003316">
    <property type="entry name" value="E2F_WHTH_DNA-bd_dom"/>
</dbReference>
<feature type="compositionally biased region" description="Basic and acidic residues" evidence="6">
    <location>
        <begin position="224"/>
        <end position="264"/>
    </location>
</feature>
<keyword evidence="5" id="KW-0539">Nucleus</keyword>
<dbReference type="Gene3D" id="1.10.10.10">
    <property type="entry name" value="Winged helix-like DNA-binding domain superfamily/Winged helix DNA-binding domain"/>
    <property type="match status" value="2"/>
</dbReference>
<dbReference type="OrthoDB" id="5318at2759"/>
<evidence type="ECO:0000256" key="3">
    <source>
        <dbReference type="ARBA" id="ARBA00023125"/>
    </source>
</evidence>
<dbReference type="STRING" id="7209.A0A1I7W2D6"/>
<protein>
    <submittedName>
        <fullName evidence="9">E2F/DP family winged-helix DNA-binding domain-containing protein</fullName>
    </submittedName>
</protein>
<evidence type="ECO:0000256" key="4">
    <source>
        <dbReference type="ARBA" id="ARBA00023163"/>
    </source>
</evidence>
<sequence length="806" mass="90805">MQFSNRLRMVKSSVQGAKSVSVYQDPGYCPRSRGLSTDENLPLLSTIGWNLNPHVHDARKRKALKVRNVVAERQRSMDVVKIERNGNLLSKRIAERENRCRVEFGWTLKDGTSGKNLDGNKDEIKWNKNFPIDQRVPNGNGGEIKQDGKAHKGERNEEGSNGNVNSLIGRNGYEGSDGNECKVKWKGNVRRGLEPDGNGGETMTGQSDADAGVSETKWNGNGFRDQDNIDEPDRNGGEIKRNANVIKDRSGSEELDENDAKCDRNVPGSSDHGEKVDKNGDEIECSGKNLSEKPDGNKAQQNKDATKHQKRDEPNNGFPRKTKTLGLLCRKFFLKVLEYIFFGDNKINLETIASSMEVEKRRIYDVVNVMEALGAMKKSHKSFYTWKGLDNLPSTLHALKIEADEEGIYEKVLMTQHIMTRFMEVPTRNEDANNASPNEAGPSQIHDDSSLSTTEESNSSGNNDSGSGSSKKSGSKKKENKRQRGLNSLTYLCRYFFKILIVGLDYQPDYKVSLDVASTILIKDPEIDGCKPPDRSRCRRIYDVANVLISLRLIERRMFTFGTKKIPLFVYCGPKIIENGQFDFFHHIRFNKLSVKLKNSEEKRAYEVEEENLEAFFRKQEEEKNKAESSNDVGEPTEKRSRIEETDPIQESVDFDKENVSTTLINQIIPSQGPIPVPAIRPQPQLIVQEPRFPQFVPPPFYPQGFLPFDPRMILLNSGNLLHNVNSPRTLIQQNNFNYLSVPYPLSSIPFFQQPYGATFDTASAYYATSTSTGNSFIHPENIPRPSAFNIDSILGARKIRGSNQG</sequence>
<reference evidence="9" key="2">
    <citation type="submission" date="2016-11" db="UniProtKB">
        <authorList>
            <consortium name="WormBaseParasite"/>
        </authorList>
    </citation>
    <scope>IDENTIFICATION</scope>
</reference>
<dbReference type="PANTHER" id="PTHR12081:SF7">
    <property type="entry name" value="TRANSCRIPTION FACTOR EFL-3"/>
    <property type="match status" value="1"/>
</dbReference>
<dbReference type="AlphaFoldDB" id="A0A1I7W2D6"/>
<evidence type="ECO:0000256" key="2">
    <source>
        <dbReference type="ARBA" id="ARBA00023015"/>
    </source>
</evidence>
<feature type="region of interest" description="Disordered" evidence="6">
    <location>
        <begin position="429"/>
        <end position="481"/>
    </location>
</feature>
<dbReference type="InParanoid" id="A0A1I7W2D6"/>
<feature type="region of interest" description="Disordered" evidence="6">
    <location>
        <begin position="619"/>
        <end position="646"/>
    </location>
</feature>
<comment type="similarity">
    <text evidence="1 5">Belongs to the E2F/DP family.</text>
</comment>
<dbReference type="GO" id="GO:0090575">
    <property type="term" value="C:RNA polymerase II transcription regulator complex"/>
    <property type="evidence" value="ECO:0007669"/>
    <property type="project" value="TreeGrafter"/>
</dbReference>
<evidence type="ECO:0000259" key="7">
    <source>
        <dbReference type="SMART" id="SM01372"/>
    </source>
</evidence>
<dbReference type="SMART" id="SM01372">
    <property type="entry name" value="E2F_TDP"/>
    <property type="match status" value="2"/>
</dbReference>
<dbReference type="InterPro" id="IPR015633">
    <property type="entry name" value="E2F"/>
</dbReference>
<feature type="domain" description="E2F/DP family winged-helix DNA-binding" evidence="7">
    <location>
        <begin position="320"/>
        <end position="388"/>
    </location>
</feature>
<accession>A0A1I7W2D6</accession>
<evidence type="ECO:0000313" key="9">
    <source>
        <dbReference type="WBParaSite" id="EN70_8844"/>
    </source>
</evidence>
<dbReference type="InterPro" id="IPR036388">
    <property type="entry name" value="WH-like_DNA-bd_sf"/>
</dbReference>
<feature type="domain" description="E2F/DP family winged-helix DNA-binding" evidence="7">
    <location>
        <begin position="484"/>
        <end position="573"/>
    </location>
</feature>
<name>A0A1I7W2D6_LOALO</name>
<evidence type="ECO:0000256" key="6">
    <source>
        <dbReference type="SAM" id="MobiDB-lite"/>
    </source>
</evidence>
<dbReference type="PANTHER" id="PTHR12081">
    <property type="entry name" value="TRANSCRIPTION FACTOR E2F"/>
    <property type="match status" value="1"/>
</dbReference>
<feature type="compositionally biased region" description="Basic and acidic residues" evidence="6">
    <location>
        <begin position="636"/>
        <end position="645"/>
    </location>
</feature>
<feature type="compositionally biased region" description="Basic and acidic residues" evidence="6">
    <location>
        <begin position="271"/>
        <end position="281"/>
    </location>
</feature>
<reference evidence="8" key="1">
    <citation type="submission" date="2012-04" db="EMBL/GenBank/DDBJ databases">
        <title>The Genome Sequence of Loa loa.</title>
        <authorList>
            <consortium name="The Broad Institute Genome Sequencing Platform"/>
            <consortium name="Broad Institute Genome Sequencing Center for Infectious Disease"/>
            <person name="Nutman T.B."/>
            <person name="Fink D.L."/>
            <person name="Russ C."/>
            <person name="Young S."/>
            <person name="Zeng Q."/>
            <person name="Gargeya S."/>
            <person name="Alvarado L."/>
            <person name="Berlin A."/>
            <person name="Chapman S.B."/>
            <person name="Chen Z."/>
            <person name="Freedman E."/>
            <person name="Gellesch M."/>
            <person name="Goldberg J."/>
            <person name="Griggs A."/>
            <person name="Gujja S."/>
            <person name="Heilman E.R."/>
            <person name="Heiman D."/>
            <person name="Howarth C."/>
            <person name="Mehta T."/>
            <person name="Neiman D."/>
            <person name="Pearson M."/>
            <person name="Roberts A."/>
            <person name="Saif S."/>
            <person name="Shea T."/>
            <person name="Shenoy N."/>
            <person name="Sisk P."/>
            <person name="Stolte C."/>
            <person name="Sykes S."/>
            <person name="White J."/>
            <person name="Yandava C."/>
            <person name="Haas B."/>
            <person name="Henn M.R."/>
            <person name="Nusbaum C."/>
            <person name="Birren B."/>
        </authorList>
    </citation>
    <scope>NUCLEOTIDE SEQUENCE [LARGE SCALE GENOMIC DNA]</scope>
</reference>
<feature type="compositionally biased region" description="Polar residues" evidence="6">
    <location>
        <begin position="159"/>
        <end position="168"/>
    </location>
</feature>
<evidence type="ECO:0000256" key="5">
    <source>
        <dbReference type="RuleBase" id="RU003796"/>
    </source>
</evidence>
<dbReference type="GO" id="GO:0000978">
    <property type="term" value="F:RNA polymerase II cis-regulatory region sequence-specific DNA binding"/>
    <property type="evidence" value="ECO:0007669"/>
    <property type="project" value="InterPro"/>
</dbReference>
<keyword evidence="2 5" id="KW-0805">Transcription regulation</keyword>
<dbReference type="InterPro" id="IPR036390">
    <property type="entry name" value="WH_DNA-bd_sf"/>
</dbReference>
<dbReference type="eggNOG" id="KOG2578">
    <property type="taxonomic scope" value="Eukaryota"/>
</dbReference>
<keyword evidence="3 5" id="KW-0238">DNA-binding</keyword>
<feature type="compositionally biased region" description="Low complexity" evidence="6">
    <location>
        <begin position="450"/>
        <end position="472"/>
    </location>
</feature>
<comment type="subcellular location">
    <subcellularLocation>
        <location evidence="5">Nucleus</location>
    </subcellularLocation>
</comment>
<dbReference type="GO" id="GO:0000981">
    <property type="term" value="F:DNA-binding transcription factor activity, RNA polymerase II-specific"/>
    <property type="evidence" value="ECO:0007669"/>
    <property type="project" value="TreeGrafter"/>
</dbReference>